<proteinExistence type="predicted"/>
<dbReference type="RefSeq" id="WP_206559330.1">
    <property type="nucleotide sequence ID" value="NZ_JAFKCZ010000003.1"/>
</dbReference>
<feature type="transmembrane region" description="Helical" evidence="1">
    <location>
        <begin position="114"/>
        <end position="130"/>
    </location>
</feature>
<protein>
    <submittedName>
        <fullName evidence="2">Uncharacterized protein</fullName>
    </submittedName>
</protein>
<evidence type="ECO:0000256" key="1">
    <source>
        <dbReference type="SAM" id="Phobius"/>
    </source>
</evidence>
<evidence type="ECO:0000313" key="2">
    <source>
        <dbReference type="EMBL" id="MBN7795892.1"/>
    </source>
</evidence>
<keyword evidence="1" id="KW-0812">Transmembrane</keyword>
<keyword evidence="1" id="KW-1133">Transmembrane helix</keyword>
<keyword evidence="3" id="KW-1185">Reference proteome</keyword>
<feature type="transmembrane region" description="Helical" evidence="1">
    <location>
        <begin position="12"/>
        <end position="29"/>
    </location>
</feature>
<dbReference type="AlphaFoldDB" id="A0A939DE71"/>
<accession>A0A939DE71</accession>
<dbReference type="Proteomes" id="UP000664303">
    <property type="component" value="Unassembled WGS sequence"/>
</dbReference>
<keyword evidence="1" id="KW-0472">Membrane</keyword>
<sequence length="136" mass="14611">MPHPATGLALRALVAWLAIAALAIVNGLLREAILIPSLGDAPGLALSGILLCCIILALSYLLLPWLGARRPVQWLLIGISWLLLTLTFETAVGLLQGKSLAVILENYDFKDGNIWPVVLLVTAAAPWWAARLRGWG</sequence>
<dbReference type="EMBL" id="JAFKCZ010000003">
    <property type="protein sequence ID" value="MBN7795892.1"/>
    <property type="molecule type" value="Genomic_DNA"/>
</dbReference>
<comment type="caution">
    <text evidence="2">The sequence shown here is derived from an EMBL/GenBank/DDBJ whole genome shotgun (WGS) entry which is preliminary data.</text>
</comment>
<organism evidence="2 3">
    <name type="scientific">Parahaliea mediterranea</name>
    <dbReference type="NCBI Taxonomy" id="651086"/>
    <lineage>
        <taxon>Bacteria</taxon>
        <taxon>Pseudomonadati</taxon>
        <taxon>Pseudomonadota</taxon>
        <taxon>Gammaproteobacteria</taxon>
        <taxon>Cellvibrionales</taxon>
        <taxon>Halieaceae</taxon>
        <taxon>Parahaliea</taxon>
    </lineage>
</organism>
<gene>
    <name evidence="2" type="ORF">JYP50_04790</name>
</gene>
<evidence type="ECO:0000313" key="3">
    <source>
        <dbReference type="Proteomes" id="UP000664303"/>
    </source>
</evidence>
<feature type="transmembrane region" description="Helical" evidence="1">
    <location>
        <begin position="74"/>
        <end position="94"/>
    </location>
</feature>
<reference evidence="2" key="1">
    <citation type="submission" date="2021-02" db="EMBL/GenBank/DDBJ databases">
        <title>PHA producing bacteria isolated from coastal sediment in Guangdong, Shenzhen.</title>
        <authorList>
            <person name="Zheng W."/>
            <person name="Yu S."/>
            <person name="Huang Y."/>
        </authorList>
    </citation>
    <scope>NUCLEOTIDE SEQUENCE</scope>
    <source>
        <strain evidence="2">TN14-10</strain>
    </source>
</reference>
<feature type="transmembrane region" description="Helical" evidence="1">
    <location>
        <begin position="41"/>
        <end position="62"/>
    </location>
</feature>
<name>A0A939DE71_9GAMM</name>